<feature type="signal peptide" evidence="1">
    <location>
        <begin position="1"/>
        <end position="17"/>
    </location>
</feature>
<name>A0ABD0JMA6_9CAEN</name>
<dbReference type="Gene3D" id="3.10.100.10">
    <property type="entry name" value="Mannose-Binding Protein A, subunit A"/>
    <property type="match status" value="1"/>
</dbReference>
<keyword evidence="1" id="KW-0732">Signal</keyword>
<comment type="caution">
    <text evidence="2">The sequence shown here is derived from an EMBL/GenBank/DDBJ whole genome shotgun (WGS) entry which is preliminary data.</text>
</comment>
<protein>
    <recommendedName>
        <fullName evidence="4">C-type lectin domain-containing protein</fullName>
    </recommendedName>
</protein>
<dbReference type="AlphaFoldDB" id="A0ABD0JMA6"/>
<evidence type="ECO:0008006" key="4">
    <source>
        <dbReference type="Google" id="ProtNLM"/>
    </source>
</evidence>
<proteinExistence type="predicted"/>
<evidence type="ECO:0000313" key="3">
    <source>
        <dbReference type="Proteomes" id="UP001519460"/>
    </source>
</evidence>
<dbReference type="SUPFAM" id="SSF56436">
    <property type="entry name" value="C-type lectin-like"/>
    <property type="match status" value="1"/>
</dbReference>
<dbReference type="InterPro" id="IPR016186">
    <property type="entry name" value="C-type_lectin-like/link_sf"/>
</dbReference>
<dbReference type="Proteomes" id="UP001519460">
    <property type="component" value="Unassembled WGS sequence"/>
</dbReference>
<dbReference type="CDD" id="cd00037">
    <property type="entry name" value="CLECT"/>
    <property type="match status" value="1"/>
</dbReference>
<organism evidence="2 3">
    <name type="scientific">Batillaria attramentaria</name>
    <dbReference type="NCBI Taxonomy" id="370345"/>
    <lineage>
        <taxon>Eukaryota</taxon>
        <taxon>Metazoa</taxon>
        <taxon>Spiralia</taxon>
        <taxon>Lophotrochozoa</taxon>
        <taxon>Mollusca</taxon>
        <taxon>Gastropoda</taxon>
        <taxon>Caenogastropoda</taxon>
        <taxon>Sorbeoconcha</taxon>
        <taxon>Cerithioidea</taxon>
        <taxon>Batillariidae</taxon>
        <taxon>Batillaria</taxon>
    </lineage>
</organism>
<feature type="non-terminal residue" evidence="2">
    <location>
        <position position="1"/>
    </location>
</feature>
<accession>A0ABD0JMA6</accession>
<dbReference type="EMBL" id="JACVVK020000390">
    <property type="protein sequence ID" value="KAK7475916.1"/>
    <property type="molecule type" value="Genomic_DNA"/>
</dbReference>
<dbReference type="InterPro" id="IPR016187">
    <property type="entry name" value="CTDL_fold"/>
</dbReference>
<feature type="chain" id="PRO_5044786723" description="C-type lectin domain-containing protein" evidence="1">
    <location>
        <begin position="18"/>
        <end position="105"/>
    </location>
</feature>
<keyword evidence="3" id="KW-1185">Reference proteome</keyword>
<evidence type="ECO:0000313" key="2">
    <source>
        <dbReference type="EMBL" id="KAK7475916.1"/>
    </source>
</evidence>
<evidence type="ECO:0000256" key="1">
    <source>
        <dbReference type="SAM" id="SignalP"/>
    </source>
</evidence>
<gene>
    <name evidence="2" type="ORF">BaRGS_00032805</name>
</gene>
<reference evidence="2 3" key="1">
    <citation type="journal article" date="2023" name="Sci. Data">
        <title>Genome assembly of the Korean intertidal mud-creeper Batillaria attramentaria.</title>
        <authorList>
            <person name="Patra A.K."/>
            <person name="Ho P.T."/>
            <person name="Jun S."/>
            <person name="Lee S.J."/>
            <person name="Kim Y."/>
            <person name="Won Y.J."/>
        </authorList>
    </citation>
    <scope>NUCLEOTIDE SEQUENCE [LARGE SCALE GENOMIC DNA]</scope>
    <source>
        <strain evidence="2">Wonlab-2016</strain>
    </source>
</reference>
<sequence>ACPLCLILPQYALTVWSSVIGSNDRVPQRSPPSTNMSLGQISVGDLNSCPPHLNRGGNLVEYNRKCYDVVTYQHLSWQDSKEECSRGSGRLVEIGDANTNEFLRQ</sequence>